<dbReference type="InterPro" id="IPR033734">
    <property type="entry name" value="Jacalin-like_lectin_dom_plant"/>
</dbReference>
<feature type="compositionally biased region" description="Pro residues" evidence="3">
    <location>
        <begin position="294"/>
        <end position="319"/>
    </location>
</feature>
<dbReference type="FunFam" id="2.100.10.30:FF:000001">
    <property type="entry name" value="Jacalin-related lectin 33"/>
    <property type="match status" value="6"/>
</dbReference>
<keyword evidence="2" id="KW-0430">Lectin</keyword>
<feature type="domain" description="Jacalin-type lectin" evidence="4">
    <location>
        <begin position="339"/>
        <end position="479"/>
    </location>
</feature>
<dbReference type="SUPFAM" id="SSF51101">
    <property type="entry name" value="Mannose-binding lectins"/>
    <property type="match status" value="6"/>
</dbReference>
<protein>
    <submittedName>
        <fullName evidence="5">(rape) hypothetical protein</fullName>
    </submittedName>
</protein>
<gene>
    <name evidence="5" type="ORF">DARMORV10_A08P02420.1</name>
</gene>
<feature type="domain" description="Jacalin-type lectin" evidence="4">
    <location>
        <begin position="159"/>
        <end position="294"/>
    </location>
</feature>
<dbReference type="PANTHER" id="PTHR47293:SF31">
    <property type="entry name" value="JACALIN-TYPE LECTIN DOMAIN-CONTAINING PROTEIN"/>
    <property type="match status" value="1"/>
</dbReference>
<dbReference type="Gene3D" id="2.120.10.80">
    <property type="entry name" value="Kelch-type beta propeller"/>
    <property type="match status" value="2"/>
</dbReference>
<evidence type="ECO:0000256" key="3">
    <source>
        <dbReference type="SAM" id="MobiDB-lite"/>
    </source>
</evidence>
<dbReference type="InterPro" id="IPR036404">
    <property type="entry name" value="Jacalin-like_lectin_dom_sf"/>
</dbReference>
<dbReference type="GO" id="GO:0030246">
    <property type="term" value="F:carbohydrate binding"/>
    <property type="evidence" value="ECO:0007669"/>
    <property type="project" value="UniProtKB-KW"/>
</dbReference>
<feature type="domain" description="Jacalin-type lectin" evidence="4">
    <location>
        <begin position="641"/>
        <end position="784"/>
    </location>
</feature>
<dbReference type="Proteomes" id="UP001295469">
    <property type="component" value="Chromosome A08"/>
</dbReference>
<dbReference type="PROSITE" id="PS51752">
    <property type="entry name" value="JACALIN_LECTIN"/>
    <property type="match status" value="6"/>
</dbReference>
<dbReference type="InterPro" id="IPR015915">
    <property type="entry name" value="Kelch-typ_b-propeller"/>
</dbReference>
<comment type="similarity">
    <text evidence="1">Belongs to the jacalin lectin family.</text>
</comment>
<feature type="domain" description="Jacalin-type lectin" evidence="4">
    <location>
        <begin position="490"/>
        <end position="627"/>
    </location>
</feature>
<feature type="domain" description="Jacalin-type lectin" evidence="4">
    <location>
        <begin position="793"/>
        <end position="957"/>
    </location>
</feature>
<feature type="domain" description="Jacalin-type lectin" evidence="4">
    <location>
        <begin position="5"/>
        <end position="154"/>
    </location>
</feature>
<proteinExistence type="inferred from homology"/>
<evidence type="ECO:0000256" key="2">
    <source>
        <dbReference type="ARBA" id="ARBA00022734"/>
    </source>
</evidence>
<name>A0A816ZUR3_BRANA</name>
<evidence type="ECO:0000259" key="4">
    <source>
        <dbReference type="PROSITE" id="PS51752"/>
    </source>
</evidence>
<accession>A0A816ZUR3</accession>
<dbReference type="CDD" id="cd09612">
    <property type="entry name" value="Jacalin"/>
    <property type="match status" value="5"/>
</dbReference>
<evidence type="ECO:0000313" key="5">
    <source>
        <dbReference type="EMBL" id="CAF2214649.1"/>
    </source>
</evidence>
<dbReference type="EMBL" id="HG994362">
    <property type="protein sequence ID" value="CAF2214649.1"/>
    <property type="molecule type" value="Genomic_DNA"/>
</dbReference>
<evidence type="ECO:0000256" key="1">
    <source>
        <dbReference type="ARBA" id="ARBA00006568"/>
    </source>
</evidence>
<dbReference type="Pfam" id="PF24681">
    <property type="entry name" value="Kelch_KLHDC2_KLHL20_DRC7"/>
    <property type="match status" value="1"/>
</dbReference>
<dbReference type="SUPFAM" id="SSF117281">
    <property type="entry name" value="Kelch motif"/>
    <property type="match status" value="1"/>
</dbReference>
<organism evidence="5">
    <name type="scientific">Brassica napus</name>
    <name type="common">Rape</name>
    <dbReference type="NCBI Taxonomy" id="3708"/>
    <lineage>
        <taxon>Eukaryota</taxon>
        <taxon>Viridiplantae</taxon>
        <taxon>Streptophyta</taxon>
        <taxon>Embryophyta</taxon>
        <taxon>Tracheophyta</taxon>
        <taxon>Spermatophyta</taxon>
        <taxon>Magnoliopsida</taxon>
        <taxon>eudicotyledons</taxon>
        <taxon>Gunneridae</taxon>
        <taxon>Pentapetalae</taxon>
        <taxon>rosids</taxon>
        <taxon>malvids</taxon>
        <taxon>Brassicales</taxon>
        <taxon>Brassicaceae</taxon>
        <taxon>Brassiceae</taxon>
        <taxon>Brassica</taxon>
    </lineage>
</organism>
<dbReference type="PANTHER" id="PTHR47293">
    <property type="entry name" value="JACALIN-RELATED LECTIN 3"/>
    <property type="match status" value="1"/>
</dbReference>
<feature type="region of interest" description="Disordered" evidence="3">
    <location>
        <begin position="289"/>
        <end position="334"/>
    </location>
</feature>
<dbReference type="Pfam" id="PF01419">
    <property type="entry name" value="Jacalin"/>
    <property type="match status" value="6"/>
</dbReference>
<dbReference type="InterPro" id="IPR001229">
    <property type="entry name" value="Jacalin-like_lectin_dom"/>
</dbReference>
<dbReference type="SMART" id="SM00915">
    <property type="entry name" value="Jacalin"/>
    <property type="match status" value="6"/>
</dbReference>
<dbReference type="AlphaFoldDB" id="A0A816ZUR3"/>
<dbReference type="Gene3D" id="2.100.10.30">
    <property type="entry name" value="Jacalin-like lectin domain"/>
    <property type="match status" value="6"/>
</dbReference>
<reference evidence="5" key="1">
    <citation type="submission" date="2021-01" db="EMBL/GenBank/DDBJ databases">
        <authorList>
            <consortium name="Genoscope - CEA"/>
            <person name="William W."/>
        </authorList>
    </citation>
    <scope>NUCLEOTIDE SEQUENCE</scope>
</reference>
<sequence length="1278" mass="139372">METMSEKVGAVGGNKGGPFDDGVFDGVKKITVGKDFHSVSYIKIEYEKDGKFETREHGTIRGELQEFTVDYPNEYITSVGGSYEHVLSYGTVLIKSLRFKTSYGRTSPILGHTTLFGNPDGREFLLEGKDGGKLLGFHGRSGQALDAIGPHFFAVKSPLKHYNRQGGNGGSAWDDGAFDGVRKILVGRGGKFVSYVRFEYAKGQGMVPHAHGKRQEVPQEFVVDYPNEHITSVEGTIDGYLTSLKFKTSKGRTSPAFGNVAGRKFVFEEKDFKLVGFCGRSGDAIDAIGAHFAPLPPPPPPPAPTPAPTPTPAPAPTPAPTTTTKMGPLGATTSSSSSLIKVEAVGGKGEVTFDDGSFDHVRKVFVGQGNSGVSYIKFEYEKDGRIVTHEHGQKTSLGTEEFEVGQGDDITSVKVYYDKLYGSKAEIITSLTFKTLKGITSQPFGMTSANLSLLEGGKITGFHGSSTDVLHSIGAYISASPRTMLHGKWIQHFNRQGGNGGSAWDDGAFDGVRRILVGLGGRFISFLRFEYAKGQRMVPHAHGKRQEVPQEVLFVVDYPNEHITVVEGTIDGYLTSLRFKTSKGRTSPAFGNVVGRKFVFEEKKFKLIGFSGRSGDVIDALGANFGPYPAPTPAPTQASASTKMGPLGGNKGNAFDDGIMDGVKKITVGADEYSITYIKIEYEKEGKDEIRDHGTKRGELKEFFVDYPNEYITAVGGSYKHIFNYDTTLVKSLYFTTSKGFTSPLVGEMKGTEFEFKGENGGKLVGFHGRGGYAIDAIGAHFSQAPISSPSSVIKVEAVGGKGEETFDDGSFHHVRKVSVGQGNSHISYIKFEYEKDGRRITQEHGQRTSRGTEVFEVGQNDGITSVKAYYEKLDGWKTETITHLAFKTLKGINSQTNRNGRFHNGCHHCGCSQPFGKTPVIVNERTKLSLLEGGKITGFHGSSSDVLHSIGAYISAFPQTMLHGKLIQVEQKGRTPGPRCSHDIAMVGNKMYAFGGELKPNFHIDRDLYFFDFKTHRWSIADPNGDVPDLPCLGVRMVAIGTTLYVFGGRDGFRNYNGFYSYDTVKRRWKLITHVNKGPAPRSFHSMAADDKNVYVFGGVSIKERVNTLHAYNIIDQKWIEFPNPGESCKARGGAGLAVVKGKIWVVYGFIGEEVEDIHFFDPVESKWTKVETRGEKPWARSVFALAVVGKCIIISGGEIEMDVKAHLGPGSLTGGAFVLDTESLVWEKLEEGHSPRGWIASTTASIDGKKGLLMYGGKAPTNGRYEDIYFYGVNSA</sequence>